<evidence type="ECO:0000313" key="5">
    <source>
        <dbReference type="EMBL" id="AIE38536.1"/>
    </source>
</evidence>
<evidence type="ECO:0000313" key="4">
    <source>
        <dbReference type="EMBL" id="AIE38493.1"/>
    </source>
</evidence>
<evidence type="ECO:0000313" key="8">
    <source>
        <dbReference type="EMBL" id="AIE38665.1"/>
    </source>
</evidence>
<evidence type="ECO:0000313" key="2">
    <source>
        <dbReference type="EMBL" id="AIE38407.1"/>
    </source>
</evidence>
<dbReference type="EMBL" id="KF594187">
    <property type="protein sequence ID" value="AIE38493.1"/>
    <property type="molecule type" value="Genomic_DNA"/>
</dbReference>
<evidence type="ECO:0000313" key="7">
    <source>
        <dbReference type="EMBL" id="AIE38622.1"/>
    </source>
</evidence>
<proteinExistence type="predicted"/>
<reference evidence="9" key="1">
    <citation type="journal article" date="2014" name="ISME J.">
        <title>Human oral viruses are personal, persistent and gender-consistent.</title>
        <authorList>
            <person name="Abeles S.R."/>
            <person name="Robles-Sikisaka R."/>
            <person name="Ly M."/>
            <person name="Lum A.G."/>
            <person name="Salzman J."/>
            <person name="Boehm T.K."/>
            <person name="Pride D.T."/>
        </authorList>
    </citation>
    <scope>NUCLEOTIDE SEQUENCE</scope>
    <source>
        <strain evidence="8">Day14AM</strain>
        <strain evidence="1">Day1AM</strain>
        <strain evidence="2">Day1Noon</strain>
        <strain evidence="3">Day1PM</strain>
        <strain evidence="4">Day2AM</strain>
        <strain evidence="9">Day30AM</strain>
        <strain evidence="10">Day30Noon</strain>
        <strain evidence="5">Day4AM</strain>
        <strain evidence="6">Day7AM</strain>
        <strain evidence="7">Day7Noon</strain>
    </source>
</reference>
<dbReference type="EMBL" id="KF594192">
    <property type="protein sequence ID" value="AIE38708.1"/>
    <property type="molecule type" value="Genomic_DNA"/>
</dbReference>
<dbReference type="EMBL" id="KF594191">
    <property type="protein sequence ID" value="AIE38665.1"/>
    <property type="molecule type" value="Genomic_DNA"/>
</dbReference>
<name>A0A075EH60_9CAUD</name>
<dbReference type="EMBL" id="KF594190">
    <property type="protein sequence ID" value="AIE38622.1"/>
    <property type="molecule type" value="Genomic_DNA"/>
</dbReference>
<dbReference type="EMBL" id="KF594186">
    <property type="protein sequence ID" value="AIE38450.1"/>
    <property type="molecule type" value="Genomic_DNA"/>
</dbReference>
<dbReference type="EMBL" id="KF594185">
    <property type="protein sequence ID" value="AIE38407.1"/>
    <property type="molecule type" value="Genomic_DNA"/>
</dbReference>
<dbReference type="EMBL" id="KF594189">
    <property type="protein sequence ID" value="AIE38579.1"/>
    <property type="molecule type" value="Genomic_DNA"/>
</dbReference>
<dbReference type="EMBL" id="KF594184">
    <property type="protein sequence ID" value="AIE38364.1"/>
    <property type="molecule type" value="Genomic_DNA"/>
</dbReference>
<accession>A0A075EH60</accession>
<dbReference type="EMBL" id="KF594188">
    <property type="protein sequence ID" value="AIE38536.1"/>
    <property type="molecule type" value="Genomic_DNA"/>
</dbReference>
<evidence type="ECO:0000313" key="6">
    <source>
        <dbReference type="EMBL" id="AIE38579.1"/>
    </source>
</evidence>
<dbReference type="EMBL" id="KF594193">
    <property type="protein sequence ID" value="AIE38751.1"/>
    <property type="molecule type" value="Genomic_DNA"/>
</dbReference>
<organism evidence="9">
    <name type="scientific">Siphovirus contig89</name>
    <dbReference type="NCBI Taxonomy" id="1518022"/>
    <lineage>
        <taxon>Viruses</taxon>
        <taxon>Duplodnaviria</taxon>
        <taxon>Heunggongvirae</taxon>
        <taxon>Uroviricota</taxon>
        <taxon>Caudoviricetes</taxon>
    </lineage>
</organism>
<evidence type="ECO:0000313" key="9">
    <source>
        <dbReference type="EMBL" id="AIE38708.1"/>
    </source>
</evidence>
<evidence type="ECO:0000313" key="10">
    <source>
        <dbReference type="EMBL" id="AIE38751.1"/>
    </source>
</evidence>
<sequence length="216" mass="23222">MLPSSNCHPINLVVDNAVDVEVEDELGDLTSEDRVVVAVVEYLEVAELDDTVAVLVVVDPTHHGTGRGRRQAEALVHIIQEQIPTSPQDVIGVVLLSVEDHEAIVLVPLPGFRVLVEHDSIGRDAELTHELLRLELELTPRLVVVVHLRLVKGVGVSLGENTLGLLLTEALLDTVLVVAEGLLETGVGHGQTRNPVCGNAVRQDQRNGGGCTQAQR</sequence>
<protein>
    <submittedName>
        <fullName evidence="9">Uncharacterized protein</fullName>
    </submittedName>
</protein>
<evidence type="ECO:0000313" key="1">
    <source>
        <dbReference type="EMBL" id="AIE38364.1"/>
    </source>
</evidence>
<evidence type="ECO:0000313" key="3">
    <source>
        <dbReference type="EMBL" id="AIE38450.1"/>
    </source>
</evidence>